<sequence>MDYLNNPKKSLRICVSIRTLKKSWFTANSFFMPEKPCKNLLDAGFLLNYSVMVSGLRRWFKSKQFTWEEVRTLNKVLVAIILFALTAAIIVAVIIPIMKSGKTAGQGAKDKLDDTQTDINTLSAPVSYNVFGYEITQTV</sequence>
<dbReference type="EMBL" id="ACXX02000015">
    <property type="protein sequence ID" value="EGD46249.1"/>
    <property type="molecule type" value="Genomic_DNA"/>
</dbReference>
<accession>F1TH09</accession>
<dbReference type="RefSeq" id="WP_004621599.1">
    <property type="nucleotide sequence ID" value="NZ_ACXX02000015.1"/>
</dbReference>
<proteinExistence type="predicted"/>
<keyword evidence="1" id="KW-0472">Membrane</keyword>
<dbReference type="STRING" id="588581.Cpap_0861"/>
<dbReference type="Proteomes" id="UP000003860">
    <property type="component" value="Unassembled WGS sequence"/>
</dbReference>
<evidence type="ECO:0000313" key="2">
    <source>
        <dbReference type="EMBL" id="EGD46249.1"/>
    </source>
</evidence>
<evidence type="ECO:0000313" key="3">
    <source>
        <dbReference type="Proteomes" id="UP000003860"/>
    </source>
</evidence>
<protein>
    <submittedName>
        <fullName evidence="2">Uncharacterized protein</fullName>
    </submittedName>
</protein>
<comment type="caution">
    <text evidence="2">The sequence shown here is derived from an EMBL/GenBank/DDBJ whole genome shotgun (WGS) entry which is preliminary data.</text>
</comment>
<name>F1TH09_9FIRM</name>
<evidence type="ECO:0000256" key="1">
    <source>
        <dbReference type="SAM" id="Phobius"/>
    </source>
</evidence>
<dbReference type="AlphaFoldDB" id="F1TH09"/>
<dbReference type="OrthoDB" id="9987492at2"/>
<reference evidence="2" key="2">
    <citation type="submission" date="2011-01" db="EMBL/GenBank/DDBJ databases">
        <title>The Non-contiguous Finished genome of Clostridium papyrosolvens.</title>
        <authorList>
            <person name="Lucas S."/>
            <person name="Copeland A."/>
            <person name="Lapidus A."/>
            <person name="Cheng J.-F."/>
            <person name="Goodwin L."/>
            <person name="Pitluck S."/>
            <person name="Misra M."/>
            <person name="Chertkov O."/>
            <person name="Detter J.C."/>
            <person name="Han C."/>
            <person name="Tapia R."/>
            <person name="Land M."/>
            <person name="Hauser L."/>
            <person name="Kyrpides N."/>
            <person name="Ivanova N."/>
            <person name="Pagani I."/>
            <person name="Mouttaki H."/>
            <person name="He Z."/>
            <person name="Zhou J."/>
            <person name="Hemme C.L."/>
            <person name="Woyke T."/>
        </authorList>
    </citation>
    <scope>NUCLEOTIDE SEQUENCE [LARGE SCALE GENOMIC DNA]</scope>
    <source>
        <strain evidence="2">DSM 2782</strain>
    </source>
</reference>
<feature type="transmembrane region" description="Helical" evidence="1">
    <location>
        <begin position="76"/>
        <end position="97"/>
    </location>
</feature>
<keyword evidence="1" id="KW-0812">Transmembrane</keyword>
<keyword evidence="1" id="KW-1133">Transmembrane helix</keyword>
<keyword evidence="3" id="KW-1185">Reference proteome</keyword>
<reference evidence="2" key="1">
    <citation type="submission" date="2009-07" db="EMBL/GenBank/DDBJ databases">
        <authorList>
            <consortium name="US DOE Joint Genome Institute (JGI-PGF)"/>
            <person name="Lucas S."/>
            <person name="Copeland A."/>
            <person name="Lapidus A."/>
            <person name="Glavina del Rio T."/>
            <person name="Tice H."/>
            <person name="Bruce D."/>
            <person name="Goodwin L."/>
            <person name="Pitluck S."/>
            <person name="Larimer F."/>
            <person name="Land M.L."/>
            <person name="Mouttaki H."/>
            <person name="He Z."/>
            <person name="Zhou J."/>
            <person name="Hemme C.L."/>
        </authorList>
    </citation>
    <scope>NUCLEOTIDE SEQUENCE</scope>
    <source>
        <strain evidence="2">DSM 2782</strain>
    </source>
</reference>
<gene>
    <name evidence="2" type="ORF">Cpap_0861</name>
</gene>
<organism evidence="2 3">
    <name type="scientific">Ruminiclostridium papyrosolvens DSM 2782</name>
    <dbReference type="NCBI Taxonomy" id="588581"/>
    <lineage>
        <taxon>Bacteria</taxon>
        <taxon>Bacillati</taxon>
        <taxon>Bacillota</taxon>
        <taxon>Clostridia</taxon>
        <taxon>Eubacteriales</taxon>
        <taxon>Oscillospiraceae</taxon>
        <taxon>Ruminiclostridium</taxon>
    </lineage>
</organism>